<dbReference type="Pfam" id="PF25816">
    <property type="entry name" value="RamC_N"/>
    <property type="match status" value="1"/>
</dbReference>
<dbReference type="EC" id="2.7.11.1" evidence="1"/>
<dbReference type="PROSITE" id="PS50011">
    <property type="entry name" value="PROTEIN_KINASE_DOM"/>
    <property type="match status" value="1"/>
</dbReference>
<comment type="catalytic activity">
    <reaction evidence="7">
        <text>L-threonyl-[protein] + ATP = O-phospho-L-threonyl-[protein] + ADP + H(+)</text>
        <dbReference type="Rhea" id="RHEA:46608"/>
        <dbReference type="Rhea" id="RHEA-COMP:11060"/>
        <dbReference type="Rhea" id="RHEA-COMP:11605"/>
        <dbReference type="ChEBI" id="CHEBI:15378"/>
        <dbReference type="ChEBI" id="CHEBI:30013"/>
        <dbReference type="ChEBI" id="CHEBI:30616"/>
        <dbReference type="ChEBI" id="CHEBI:61977"/>
        <dbReference type="ChEBI" id="CHEBI:456216"/>
        <dbReference type="EC" id="2.7.11.1"/>
    </reaction>
</comment>
<evidence type="ECO:0000256" key="8">
    <source>
        <dbReference type="ARBA" id="ARBA00048679"/>
    </source>
</evidence>
<evidence type="ECO:0000313" key="11">
    <source>
        <dbReference type="Proteomes" id="UP000605992"/>
    </source>
</evidence>
<evidence type="ECO:0000256" key="7">
    <source>
        <dbReference type="ARBA" id="ARBA00047899"/>
    </source>
</evidence>
<comment type="catalytic activity">
    <reaction evidence="8">
        <text>L-seryl-[protein] + ATP = O-phospho-L-seryl-[protein] + ADP + H(+)</text>
        <dbReference type="Rhea" id="RHEA:17989"/>
        <dbReference type="Rhea" id="RHEA-COMP:9863"/>
        <dbReference type="Rhea" id="RHEA-COMP:11604"/>
        <dbReference type="ChEBI" id="CHEBI:15378"/>
        <dbReference type="ChEBI" id="CHEBI:29999"/>
        <dbReference type="ChEBI" id="CHEBI:30616"/>
        <dbReference type="ChEBI" id="CHEBI:83421"/>
        <dbReference type="ChEBI" id="CHEBI:456216"/>
        <dbReference type="EC" id="2.7.11.1"/>
    </reaction>
</comment>
<keyword evidence="11" id="KW-1185">Reference proteome</keyword>
<dbReference type="InterPro" id="IPR057929">
    <property type="entry name" value="RamC_N"/>
</dbReference>
<dbReference type="InterPro" id="IPR011009">
    <property type="entry name" value="Kinase-like_dom_sf"/>
</dbReference>
<keyword evidence="4" id="KW-0547">Nucleotide-binding</keyword>
<dbReference type="SMART" id="SM00220">
    <property type="entry name" value="S_TKc"/>
    <property type="match status" value="1"/>
</dbReference>
<evidence type="ECO:0000259" key="9">
    <source>
        <dbReference type="PROSITE" id="PS50011"/>
    </source>
</evidence>
<protein>
    <recommendedName>
        <fullName evidence="1">non-specific serine/threonine protein kinase</fullName>
        <ecNumber evidence="1">2.7.11.1</ecNumber>
    </recommendedName>
</protein>
<sequence length="874" mass="94633">MINAYEIYCLADPFFYDSLERKRAEHPDFAIAGTPVPEGWDHVATDTWLHYAPPGVRLPQQGWKIHVSSRAEQTDQVLAAVWDYCVAHSLAFKFLRGRRVMVSRNSKYAGRGSSGKLVTVYPVDDAQLELVLKELSGILQGVAGPYILSDLRYGDGPLYVRYGGFAERHCVSESGERVLAIENDRGELVPDVRGPAFSLPAWVRLPEFLEPHLAARGAVTIDGLPYAVDGVLHFSNGGGVYLGHDVRTGEKVVLKEARPHAGLDAAGRDAVTRLRHEAAAMERLAGLDAVPALLDHVTVGEHHFLVMEHVDGTALSRLVAQKHPLTRADHTDEMLADYTRWAAGMLEGVRRAVASLHERGVVFGDLHPFNVLVDGDRVVLIDFEVASPVEERRRPTLADPGFVPPPDRLGVEADEYALACLHLGMFAPMATMMLPLHRPKVVQLGRLIEETFPVPPGLIGGAVRTILGHEPPRPVEQPPASALAASWPAIRESVTVAILASATPERDDRLFPGDIVQFQPGGGVSLANGAAGVLHALRAAGAGRFPEHEDWLVAHAADPEAGIGFYNGSLGVAWALDGLGRRDDALDVLERSRPRDRAGWERLDLSLYQGIAGVALTLLHFHDVTGDATLLEQALLMAESAAGRLGGPGDVPEISGGVHPHAGLMYGSAGVALMFLHVYERTGDDRLLDVAATALRQDLRRCVRRDDGQLQVQQGWRTNPYLDEGSAGIGLVLARFLAHRNDEAFREFLDAIRPVGTLPYFIQPGLFAGRAGMIACLGADPVHDRTEAAAQVARLAWHELPYRDGLAFPGAQLLRLSMDLATGSAGVLLALGTVLHDQPVHLPFFEPPGWLRAQGPLREPAGCTIPTSSGRRCS</sequence>
<dbReference type="GO" id="GO:0031179">
    <property type="term" value="P:peptide modification"/>
    <property type="evidence" value="ECO:0007669"/>
    <property type="project" value="InterPro"/>
</dbReference>
<dbReference type="SUPFAM" id="SSF158745">
    <property type="entry name" value="LanC-like"/>
    <property type="match status" value="1"/>
</dbReference>
<dbReference type="Proteomes" id="UP000605992">
    <property type="component" value="Unassembled WGS sequence"/>
</dbReference>
<accession>A0A8J3XT03</accession>
<dbReference type="InterPro" id="IPR000719">
    <property type="entry name" value="Prot_kinase_dom"/>
</dbReference>
<evidence type="ECO:0000256" key="2">
    <source>
        <dbReference type="ARBA" id="ARBA00022527"/>
    </source>
</evidence>
<evidence type="ECO:0000256" key="4">
    <source>
        <dbReference type="ARBA" id="ARBA00022741"/>
    </source>
</evidence>
<dbReference type="GO" id="GO:0004674">
    <property type="term" value="F:protein serine/threonine kinase activity"/>
    <property type="evidence" value="ECO:0007669"/>
    <property type="project" value="UniProtKB-KW"/>
</dbReference>
<dbReference type="InterPro" id="IPR053524">
    <property type="entry name" value="Aerial_hyphae_peptide-synth"/>
</dbReference>
<dbReference type="NCBIfam" id="NF038151">
    <property type="entry name" value="lanthi_synth_III"/>
    <property type="match status" value="1"/>
</dbReference>
<dbReference type="PANTHER" id="PTHR24363:SF0">
    <property type="entry name" value="SERINE_THREONINE KINASE LIKE DOMAIN CONTAINING 1"/>
    <property type="match status" value="1"/>
</dbReference>
<keyword evidence="3" id="KW-0808">Transferase</keyword>
<keyword evidence="5 10" id="KW-0418">Kinase</keyword>
<gene>
    <name evidence="10" type="ORF">Pth03_01130</name>
</gene>
<dbReference type="Pfam" id="PF05147">
    <property type="entry name" value="LANC_like"/>
    <property type="match status" value="1"/>
</dbReference>
<evidence type="ECO:0000256" key="3">
    <source>
        <dbReference type="ARBA" id="ARBA00022679"/>
    </source>
</evidence>
<name>A0A8J3XT03_9ACTN</name>
<dbReference type="Gene3D" id="1.50.10.10">
    <property type="match status" value="1"/>
</dbReference>
<dbReference type="Pfam" id="PF00069">
    <property type="entry name" value="Pkinase"/>
    <property type="match status" value="1"/>
</dbReference>
<organism evidence="10 11">
    <name type="scientific">Planotetraspora thailandica</name>
    <dbReference type="NCBI Taxonomy" id="487172"/>
    <lineage>
        <taxon>Bacteria</taxon>
        <taxon>Bacillati</taxon>
        <taxon>Actinomycetota</taxon>
        <taxon>Actinomycetes</taxon>
        <taxon>Streptosporangiales</taxon>
        <taxon>Streptosporangiaceae</taxon>
        <taxon>Planotetraspora</taxon>
    </lineage>
</organism>
<dbReference type="InterPro" id="IPR012341">
    <property type="entry name" value="6hp_glycosidase-like_sf"/>
</dbReference>
<reference evidence="10" key="1">
    <citation type="submission" date="2021-01" db="EMBL/GenBank/DDBJ databases">
        <title>Whole genome shotgun sequence of Planotetraspora thailandica NBRC 104271.</title>
        <authorList>
            <person name="Komaki H."/>
            <person name="Tamura T."/>
        </authorList>
    </citation>
    <scope>NUCLEOTIDE SEQUENCE</scope>
    <source>
        <strain evidence="10">NBRC 104271</strain>
    </source>
</reference>
<dbReference type="GO" id="GO:0005975">
    <property type="term" value="P:carbohydrate metabolic process"/>
    <property type="evidence" value="ECO:0007669"/>
    <property type="project" value="InterPro"/>
</dbReference>
<dbReference type="PANTHER" id="PTHR24363">
    <property type="entry name" value="SERINE/THREONINE PROTEIN KINASE"/>
    <property type="match status" value="1"/>
</dbReference>
<evidence type="ECO:0000313" key="10">
    <source>
        <dbReference type="EMBL" id="GII51724.1"/>
    </source>
</evidence>
<proteinExistence type="predicted"/>
<keyword evidence="2 10" id="KW-0723">Serine/threonine-protein kinase</keyword>
<dbReference type="SMART" id="SM01260">
    <property type="entry name" value="LANC_like"/>
    <property type="match status" value="1"/>
</dbReference>
<dbReference type="GO" id="GO:0005524">
    <property type="term" value="F:ATP binding"/>
    <property type="evidence" value="ECO:0007669"/>
    <property type="project" value="UniProtKB-KW"/>
</dbReference>
<dbReference type="RefSeq" id="WP_203942061.1">
    <property type="nucleotide sequence ID" value="NZ_BOOR01000003.1"/>
</dbReference>
<dbReference type="InterPro" id="IPR058053">
    <property type="entry name" value="RamC_C"/>
</dbReference>
<comment type="caution">
    <text evidence="10">The sequence shown here is derived from an EMBL/GenBank/DDBJ whole genome shotgun (WGS) entry which is preliminary data.</text>
</comment>
<dbReference type="Gene3D" id="1.10.510.10">
    <property type="entry name" value="Transferase(Phosphotransferase) domain 1"/>
    <property type="match status" value="1"/>
</dbReference>
<feature type="domain" description="Protein kinase" evidence="9">
    <location>
        <begin position="226"/>
        <end position="490"/>
    </location>
</feature>
<dbReference type="EMBL" id="BOOR01000003">
    <property type="protein sequence ID" value="GII51724.1"/>
    <property type="molecule type" value="Genomic_DNA"/>
</dbReference>
<dbReference type="AlphaFoldDB" id="A0A8J3XT03"/>
<evidence type="ECO:0000256" key="6">
    <source>
        <dbReference type="ARBA" id="ARBA00022840"/>
    </source>
</evidence>
<evidence type="ECO:0000256" key="5">
    <source>
        <dbReference type="ARBA" id="ARBA00022777"/>
    </source>
</evidence>
<dbReference type="InterPro" id="IPR007822">
    <property type="entry name" value="LANC-like"/>
</dbReference>
<evidence type="ECO:0000256" key="1">
    <source>
        <dbReference type="ARBA" id="ARBA00012513"/>
    </source>
</evidence>
<keyword evidence="6" id="KW-0067">ATP-binding</keyword>
<dbReference type="SUPFAM" id="SSF56112">
    <property type="entry name" value="Protein kinase-like (PK-like)"/>
    <property type="match status" value="1"/>
</dbReference>
<dbReference type="CDD" id="cd04791">
    <property type="entry name" value="LanC_SerThrkinase"/>
    <property type="match status" value="1"/>
</dbReference>